<dbReference type="GO" id="GO:0070733">
    <property type="term" value="F:AMPylase activity"/>
    <property type="evidence" value="ECO:0007669"/>
    <property type="project" value="UniProtKB-EC"/>
</dbReference>
<keyword evidence="28" id="KW-0540">Nuclease</keyword>
<dbReference type="GO" id="GO:0005829">
    <property type="term" value="C:cytosol"/>
    <property type="evidence" value="ECO:0007669"/>
    <property type="project" value="TreeGrafter"/>
</dbReference>
<dbReference type="Pfam" id="PF14716">
    <property type="entry name" value="HHH_8"/>
    <property type="match status" value="1"/>
</dbReference>
<dbReference type="InterPro" id="IPR003583">
    <property type="entry name" value="Hlx-hairpin-Hlx_DNA-bd_motif"/>
</dbReference>
<dbReference type="Gene3D" id="1.10.150.110">
    <property type="entry name" value="DNA polymerase beta, N-terminal domain-like"/>
    <property type="match status" value="1"/>
</dbReference>
<dbReference type="InterPro" id="IPR022311">
    <property type="entry name" value="PolX-like"/>
</dbReference>
<keyword evidence="29" id="KW-1185">Reference proteome</keyword>
<dbReference type="Pfam" id="PF14792">
    <property type="entry name" value="DNA_pol_B_palm"/>
    <property type="match status" value="1"/>
</dbReference>
<comment type="catalytic activity">
    <reaction evidence="19">
        <text>2'-deoxyribonucleotide-(2'-deoxyribose 5'-phosphate)-2'-deoxyribonucleotide-DNA = a 3'-end 2'-deoxyribonucleotide-(2,3-dehydro-2,3-deoxyribose 5'-phosphate)-DNA + a 5'-end 5'-phospho-2'-deoxyribonucleoside-DNA + H(+)</text>
        <dbReference type="Rhea" id="RHEA:66592"/>
        <dbReference type="Rhea" id="RHEA-COMP:13180"/>
        <dbReference type="Rhea" id="RHEA-COMP:16897"/>
        <dbReference type="Rhea" id="RHEA-COMP:17067"/>
        <dbReference type="ChEBI" id="CHEBI:15378"/>
        <dbReference type="ChEBI" id="CHEBI:136412"/>
        <dbReference type="ChEBI" id="CHEBI:157695"/>
        <dbReference type="ChEBI" id="CHEBI:167181"/>
        <dbReference type="EC" id="4.2.99.18"/>
    </reaction>
</comment>
<dbReference type="FunFam" id="3.20.20.140:FF:000047">
    <property type="entry name" value="PHP domain-containing protein"/>
    <property type="match status" value="1"/>
</dbReference>
<keyword evidence="12" id="KW-0832">Ubl conjugation</keyword>
<keyword evidence="28" id="KW-0378">Hydrolase</keyword>
<evidence type="ECO:0000256" key="12">
    <source>
        <dbReference type="ARBA" id="ARBA00022843"/>
    </source>
</evidence>
<evidence type="ECO:0000259" key="25">
    <source>
        <dbReference type="SMART" id="SM00278"/>
    </source>
</evidence>
<comment type="subcellular location">
    <subcellularLocation>
        <location evidence="2">Cytoplasm</location>
    </subcellularLocation>
</comment>
<keyword evidence="15" id="KW-0234">DNA repair</keyword>
<evidence type="ECO:0000256" key="14">
    <source>
        <dbReference type="ARBA" id="ARBA00023053"/>
    </source>
</evidence>
<dbReference type="GO" id="GO:0004527">
    <property type="term" value="F:exonuclease activity"/>
    <property type="evidence" value="ECO:0007669"/>
    <property type="project" value="UniProtKB-KW"/>
</dbReference>
<dbReference type="PANTHER" id="PTHR36928">
    <property type="entry name" value="PHOSPHATASE YCDX-RELATED"/>
    <property type="match status" value="1"/>
</dbReference>
<dbReference type="RefSeq" id="WP_211533260.1">
    <property type="nucleotide sequence ID" value="NZ_CP058560.1"/>
</dbReference>
<dbReference type="SUPFAM" id="SSF81301">
    <property type="entry name" value="Nucleotidyltransferase"/>
    <property type="match status" value="1"/>
</dbReference>
<dbReference type="GO" id="GO:0140078">
    <property type="term" value="F:class I DNA-(apurinic or apyrimidinic site) endonuclease activity"/>
    <property type="evidence" value="ECO:0007669"/>
    <property type="project" value="UniProtKB-EC"/>
</dbReference>
<keyword evidence="9" id="KW-0548">Nucleotidyltransferase</keyword>
<dbReference type="InterPro" id="IPR010996">
    <property type="entry name" value="HHH_MUS81"/>
</dbReference>
<dbReference type="GO" id="GO:0008270">
    <property type="term" value="F:zinc ion binding"/>
    <property type="evidence" value="ECO:0007669"/>
    <property type="project" value="TreeGrafter"/>
</dbReference>
<comment type="catalytic activity">
    <reaction evidence="24">
        <text>DNA(n) + a 2'-deoxyribonucleoside 5'-triphosphate = DNA(n+1) + diphosphate</text>
        <dbReference type="Rhea" id="RHEA:22508"/>
        <dbReference type="Rhea" id="RHEA-COMP:17339"/>
        <dbReference type="Rhea" id="RHEA-COMP:17340"/>
        <dbReference type="ChEBI" id="CHEBI:33019"/>
        <dbReference type="ChEBI" id="CHEBI:61560"/>
        <dbReference type="ChEBI" id="CHEBI:173112"/>
        <dbReference type="EC" id="2.7.7.7"/>
    </reaction>
</comment>
<evidence type="ECO:0000256" key="15">
    <source>
        <dbReference type="ARBA" id="ARBA00023204"/>
    </source>
</evidence>
<dbReference type="GO" id="GO:0006281">
    <property type="term" value="P:DNA repair"/>
    <property type="evidence" value="ECO:0007669"/>
    <property type="project" value="UniProtKB-KW"/>
</dbReference>
<dbReference type="SMART" id="SM00483">
    <property type="entry name" value="POLXc"/>
    <property type="match status" value="1"/>
</dbReference>
<evidence type="ECO:0000256" key="9">
    <source>
        <dbReference type="ARBA" id="ARBA00022695"/>
    </source>
</evidence>
<evidence type="ECO:0000259" key="26">
    <source>
        <dbReference type="SMART" id="SM00481"/>
    </source>
</evidence>
<comment type="catalytic activity">
    <reaction evidence="23">
        <text>L-tyrosyl-[protein] + ATP = O-(5'-adenylyl)-L-tyrosyl-[protein] + diphosphate</text>
        <dbReference type="Rhea" id="RHEA:54288"/>
        <dbReference type="Rhea" id="RHEA-COMP:10136"/>
        <dbReference type="Rhea" id="RHEA-COMP:13846"/>
        <dbReference type="ChEBI" id="CHEBI:30616"/>
        <dbReference type="ChEBI" id="CHEBI:33019"/>
        <dbReference type="ChEBI" id="CHEBI:46858"/>
        <dbReference type="ChEBI" id="CHEBI:83624"/>
        <dbReference type="EC" id="2.7.7.108"/>
    </reaction>
</comment>
<dbReference type="NCBIfam" id="NF006375">
    <property type="entry name" value="PRK08609.1"/>
    <property type="match status" value="1"/>
</dbReference>
<dbReference type="InterPro" id="IPR002054">
    <property type="entry name" value="DNA-dir_DNA_pol_X"/>
</dbReference>
<feature type="domain" description="Polymerase/histidinol phosphatase N-terminal" evidence="26">
    <location>
        <begin position="336"/>
        <end position="415"/>
    </location>
</feature>
<keyword evidence="11" id="KW-0227">DNA damage</keyword>
<dbReference type="Gene3D" id="3.20.20.140">
    <property type="entry name" value="Metal-dependent hydrolases"/>
    <property type="match status" value="1"/>
</dbReference>
<dbReference type="InterPro" id="IPR043519">
    <property type="entry name" value="NT_sf"/>
</dbReference>
<evidence type="ECO:0000256" key="8">
    <source>
        <dbReference type="ARBA" id="ARBA00022679"/>
    </source>
</evidence>
<evidence type="ECO:0000256" key="13">
    <source>
        <dbReference type="ARBA" id="ARBA00022932"/>
    </source>
</evidence>
<dbReference type="EC" id="2.7.7.108" evidence="16"/>
<dbReference type="SUPFAM" id="SSF47802">
    <property type="entry name" value="DNA polymerase beta, N-terminal domain-like"/>
    <property type="match status" value="1"/>
</dbReference>
<evidence type="ECO:0000256" key="17">
    <source>
        <dbReference type="ARBA" id="ARBA00035717"/>
    </source>
</evidence>
<name>A0A8T8K2Y1_9EURY</name>
<evidence type="ECO:0000256" key="16">
    <source>
        <dbReference type="ARBA" id="ARBA00034531"/>
    </source>
</evidence>
<evidence type="ECO:0000256" key="5">
    <source>
        <dbReference type="ARBA" id="ARBA00020020"/>
    </source>
</evidence>
<dbReference type="InterPro" id="IPR027421">
    <property type="entry name" value="DNA_pol_lamdba_lyase_dom_sf"/>
</dbReference>
<evidence type="ECO:0000259" key="27">
    <source>
        <dbReference type="SMART" id="SM00483"/>
    </source>
</evidence>
<dbReference type="Gene3D" id="3.30.460.10">
    <property type="entry name" value="Beta Polymerase, domain 2"/>
    <property type="match status" value="1"/>
</dbReference>
<protein>
    <recommendedName>
        <fullName evidence="5">DNA polymerase beta</fullName>
        <ecNumber evidence="16">2.7.7.108</ecNumber>
        <ecNumber evidence="3">2.7.7.7</ecNumber>
        <ecNumber evidence="4">4.2.99.18</ecNumber>
    </recommendedName>
    <alternativeName>
        <fullName evidence="17">5'-deoxyribose-phosphate lyase</fullName>
    </alternativeName>
    <alternativeName>
        <fullName evidence="18">AP lyase</fullName>
    </alternativeName>
</protein>
<dbReference type="GO" id="GO:0003887">
    <property type="term" value="F:DNA-directed DNA polymerase activity"/>
    <property type="evidence" value="ECO:0007669"/>
    <property type="project" value="UniProtKB-KW"/>
</dbReference>
<keyword evidence="7" id="KW-0237">DNA synthesis</keyword>
<dbReference type="Pfam" id="PF14520">
    <property type="entry name" value="HHH_5"/>
    <property type="match status" value="1"/>
</dbReference>
<dbReference type="EC" id="2.7.7.7" evidence="3"/>
<keyword evidence="14" id="KW-0915">Sodium</keyword>
<keyword evidence="8" id="KW-0808">Transferase</keyword>
<dbReference type="SMART" id="SM00278">
    <property type="entry name" value="HhH1"/>
    <property type="match status" value="3"/>
</dbReference>
<evidence type="ECO:0000256" key="19">
    <source>
        <dbReference type="ARBA" id="ARBA00044632"/>
    </source>
</evidence>
<reference evidence="28" key="1">
    <citation type="submission" date="2020-07" db="EMBL/GenBank/DDBJ databases">
        <title>Methanobacterium. sp. MethCan genome.</title>
        <authorList>
            <person name="Postec A."/>
            <person name="Quemeneur M."/>
        </authorList>
    </citation>
    <scope>NUCLEOTIDE SEQUENCE</scope>
    <source>
        <strain evidence="28">MethCAN</strain>
    </source>
</reference>
<dbReference type="InterPro" id="IPR047967">
    <property type="entry name" value="PolX_PHP"/>
</dbReference>
<evidence type="ECO:0000256" key="4">
    <source>
        <dbReference type="ARBA" id="ARBA00012720"/>
    </source>
</evidence>
<evidence type="ECO:0000313" key="28">
    <source>
        <dbReference type="EMBL" id="QUH22317.1"/>
    </source>
</evidence>
<feature type="domain" description="Helix-hairpin-helix DNA-binding motif class 1" evidence="25">
    <location>
        <begin position="50"/>
        <end position="69"/>
    </location>
</feature>
<evidence type="ECO:0000256" key="10">
    <source>
        <dbReference type="ARBA" id="ARBA00022705"/>
    </source>
</evidence>
<dbReference type="SUPFAM" id="SSF89550">
    <property type="entry name" value="PHP domain-like"/>
    <property type="match status" value="1"/>
</dbReference>
<dbReference type="PRINTS" id="PR00870">
    <property type="entry name" value="DNAPOLXBETA"/>
</dbReference>
<dbReference type="GeneID" id="64819162"/>
<comment type="catalytic activity">
    <reaction evidence="22">
        <text>O-(5'-adenylyl)-L-tyrosyl-[protein] + ATP = O-[5'-(adenylyl-(5'-&gt;3')-adenylyl)]-L-tyrosyl-[protein] + diphosphate</text>
        <dbReference type="Rhea" id="RHEA:66528"/>
        <dbReference type="Rhea" id="RHEA-COMP:13846"/>
        <dbReference type="Rhea" id="RHEA-COMP:17046"/>
        <dbReference type="ChEBI" id="CHEBI:30616"/>
        <dbReference type="ChEBI" id="CHEBI:33019"/>
        <dbReference type="ChEBI" id="CHEBI:83624"/>
        <dbReference type="ChEBI" id="CHEBI:167160"/>
    </reaction>
</comment>
<dbReference type="Pfam" id="PF02811">
    <property type="entry name" value="PHP"/>
    <property type="match status" value="1"/>
</dbReference>
<keyword evidence="28" id="KW-0269">Exonuclease</keyword>
<sequence length="568" mass="64368">MLNEKVAKILNSIADYLEMEDDFFRVKAYRQAAHSVEVLTTDIETIHQEGELIKLPGIGQHIAGKIEEIIEKGTADFYEKLKEKYPVNFEELRGVEGLGPKTIKLLYQELGVKNLDDLEREAKRHHIRRLKGMGDKKEKALLENIEFARKFKKRSLLGEVLPLAREVKKKIEKLSLADRVEVAGSIRRYKETVGDIDILVITSHPQEVMDYFVSLDLVGEIIVQGPAKSTVRLMGGVECDIRVFDEEVFGAALMYFTGSQELNVEMRKIAISRGMKLSEYGLFKKEDRLAGKTEREIFQALKMDYIPPELRENRGEVEASRRGDLPSLIELKDIRGDVHLHSKWSDGKTGLEEMVEGARKQGYEYLAFTEHTGSLKIANGLDEEKLMQQAREIDHLNDELDDISILKGAEVNIDLDGGLDIKDEVLQEMDVVIAAMHSGLNQGYFDLTRRIVNAMENENVDIIAHPTGRKLQKRKESEVNLNQIFEVAQQTGTLLEVNSNPLRLDLRDMNVKRALEHGCKLVINTDAHSPDQLNNIHLGVGTARRGWAQKKDVVNTLPLKGFLKALKN</sequence>
<evidence type="ECO:0000256" key="21">
    <source>
        <dbReference type="ARBA" id="ARBA00045548"/>
    </source>
</evidence>
<comment type="catalytic activity">
    <reaction evidence="20">
        <text>a 5'-end 2'-deoxyribose-2'-deoxyribonucleotide-DNA = (2E,4S)-4-hydroxypenten-2-al-5-phosphate + a 5'-end 5'-phospho-2'-deoxyribonucleoside-DNA + H(+)</text>
        <dbReference type="Rhea" id="RHEA:76255"/>
        <dbReference type="Rhea" id="RHEA-COMP:13180"/>
        <dbReference type="Rhea" id="RHEA-COMP:18657"/>
        <dbReference type="ChEBI" id="CHEBI:15378"/>
        <dbReference type="ChEBI" id="CHEBI:136412"/>
        <dbReference type="ChEBI" id="CHEBI:195194"/>
        <dbReference type="ChEBI" id="CHEBI:195195"/>
    </reaction>
</comment>
<keyword evidence="10" id="KW-0235">DNA replication</keyword>
<evidence type="ECO:0000256" key="20">
    <source>
        <dbReference type="ARBA" id="ARBA00044678"/>
    </source>
</evidence>
<dbReference type="InterPro" id="IPR002008">
    <property type="entry name" value="DNA_pol_X_beta-like"/>
</dbReference>
<dbReference type="InterPro" id="IPR028207">
    <property type="entry name" value="DNA_pol_B_palm_palm"/>
</dbReference>
<dbReference type="InterPro" id="IPR029398">
    <property type="entry name" value="PolB_thumb"/>
</dbReference>
<comment type="function">
    <text evidence="21">Repair polymerase that plays a key role in base-excision repair. During this process, the damaged base is excised by specific DNA glycosylases, the DNA backbone is nicked at the abasic site by an apurinic/apyrimidic (AP) endonuclease, and POLB removes 5'-deoxyribose-phosphate from the preincised AP site acting as a 5'-deoxyribose-phosphate lyase (5'-dRP lyase); through its DNA polymerase activity, it adds one nucleotide to the 3' end of the arising single-nucleotide gap. Conducts 'gap-filling' DNA synthesis in a stepwise distributive fashion rather than in a processive fashion as for other DNA polymerases. It is also able to cleave sugar-phosphate bonds 3' to an intact AP site, acting as an AP lyase.</text>
</comment>
<dbReference type="KEGG" id="meme:HYG87_00320"/>
<dbReference type="EMBL" id="CP058560">
    <property type="protein sequence ID" value="QUH22317.1"/>
    <property type="molecule type" value="Genomic_DNA"/>
</dbReference>
<evidence type="ECO:0000256" key="3">
    <source>
        <dbReference type="ARBA" id="ARBA00012417"/>
    </source>
</evidence>
<organism evidence="28 29">
    <name type="scientific">Methanobacterium alkalithermotolerans</name>
    <dbReference type="NCBI Taxonomy" id="2731220"/>
    <lineage>
        <taxon>Archaea</taxon>
        <taxon>Methanobacteriati</taxon>
        <taxon>Methanobacteriota</taxon>
        <taxon>Methanomada group</taxon>
        <taxon>Methanobacteria</taxon>
        <taxon>Methanobacteriales</taxon>
        <taxon>Methanobacteriaceae</taxon>
        <taxon>Methanobacterium</taxon>
    </lineage>
</organism>
<dbReference type="InterPro" id="IPR050243">
    <property type="entry name" value="PHP_phosphatase"/>
</dbReference>
<dbReference type="PANTHER" id="PTHR36928:SF1">
    <property type="entry name" value="PHOSPHATASE YCDX-RELATED"/>
    <property type="match status" value="1"/>
</dbReference>
<evidence type="ECO:0000256" key="1">
    <source>
        <dbReference type="ARBA" id="ARBA00001946"/>
    </source>
</evidence>
<evidence type="ECO:0000256" key="6">
    <source>
        <dbReference type="ARBA" id="ARBA00022481"/>
    </source>
</evidence>
<evidence type="ECO:0000256" key="2">
    <source>
        <dbReference type="ARBA" id="ARBA00004496"/>
    </source>
</evidence>
<evidence type="ECO:0000256" key="7">
    <source>
        <dbReference type="ARBA" id="ARBA00022634"/>
    </source>
</evidence>
<dbReference type="EC" id="4.2.99.18" evidence="4"/>
<dbReference type="InterPro" id="IPR004013">
    <property type="entry name" value="PHP_dom"/>
</dbReference>
<gene>
    <name evidence="28" type="primary">polX</name>
    <name evidence="28" type="ORF">HYG87_00320</name>
</gene>
<evidence type="ECO:0000256" key="18">
    <source>
        <dbReference type="ARBA" id="ARBA00035726"/>
    </source>
</evidence>
<dbReference type="Proteomes" id="UP000681041">
    <property type="component" value="Chromosome"/>
</dbReference>
<dbReference type="GO" id="GO:0042578">
    <property type="term" value="F:phosphoric ester hydrolase activity"/>
    <property type="evidence" value="ECO:0007669"/>
    <property type="project" value="TreeGrafter"/>
</dbReference>
<feature type="domain" description="Helix-hairpin-helix DNA-binding motif class 1" evidence="25">
    <location>
        <begin position="90"/>
        <end position="109"/>
    </location>
</feature>
<dbReference type="Gene3D" id="3.30.210.10">
    <property type="entry name" value="DNA polymerase, thumb domain"/>
    <property type="match status" value="1"/>
</dbReference>
<feature type="domain" description="DNA-directed DNA polymerase X" evidence="27">
    <location>
        <begin position="1"/>
        <end position="312"/>
    </location>
</feature>
<dbReference type="Gene3D" id="1.10.150.20">
    <property type="entry name" value="5' to 3' exonuclease, C-terminal subdomain"/>
    <property type="match status" value="1"/>
</dbReference>
<dbReference type="Pfam" id="PF14791">
    <property type="entry name" value="DNA_pol_B_thumb"/>
    <property type="match status" value="1"/>
</dbReference>
<dbReference type="PIRSF" id="PIRSF005047">
    <property type="entry name" value="UCP005047_YshC"/>
    <property type="match status" value="1"/>
</dbReference>
<dbReference type="CDD" id="cd00141">
    <property type="entry name" value="NT_POLXc"/>
    <property type="match status" value="1"/>
</dbReference>
<evidence type="ECO:0000256" key="24">
    <source>
        <dbReference type="ARBA" id="ARBA00049244"/>
    </source>
</evidence>
<dbReference type="SMART" id="SM00481">
    <property type="entry name" value="POLIIIAc"/>
    <property type="match status" value="1"/>
</dbReference>
<keyword evidence="13" id="KW-0239">DNA-directed DNA polymerase</keyword>
<dbReference type="InterPro" id="IPR037160">
    <property type="entry name" value="DNA_Pol_thumb_sf"/>
</dbReference>
<dbReference type="AlphaFoldDB" id="A0A8T8K2Y1"/>
<feature type="domain" description="Helix-hairpin-helix DNA-binding motif class 1" evidence="25">
    <location>
        <begin position="125"/>
        <end position="144"/>
    </location>
</feature>
<dbReference type="GO" id="GO:0003677">
    <property type="term" value="F:DNA binding"/>
    <property type="evidence" value="ECO:0007669"/>
    <property type="project" value="InterPro"/>
</dbReference>
<evidence type="ECO:0000313" key="29">
    <source>
        <dbReference type="Proteomes" id="UP000681041"/>
    </source>
</evidence>
<dbReference type="OrthoDB" id="8999at2157"/>
<keyword evidence="6" id="KW-0488">Methylation</keyword>
<proteinExistence type="predicted"/>
<dbReference type="CDD" id="cd07436">
    <property type="entry name" value="PHP_PolX"/>
    <property type="match status" value="1"/>
</dbReference>
<dbReference type="InterPro" id="IPR003141">
    <property type="entry name" value="Pol/His_phosphatase_N"/>
</dbReference>
<evidence type="ECO:0000256" key="11">
    <source>
        <dbReference type="ARBA" id="ARBA00022763"/>
    </source>
</evidence>
<evidence type="ECO:0000256" key="22">
    <source>
        <dbReference type="ARBA" id="ARBA00047518"/>
    </source>
</evidence>
<comment type="cofactor">
    <cofactor evidence="1">
        <name>Mg(2+)</name>
        <dbReference type="ChEBI" id="CHEBI:18420"/>
    </cofactor>
</comment>
<evidence type="ECO:0000256" key="23">
    <source>
        <dbReference type="ARBA" id="ARBA00048696"/>
    </source>
</evidence>
<accession>A0A8T8K2Y1</accession>
<dbReference type="InterPro" id="IPR016195">
    <property type="entry name" value="Pol/histidinol_Pase-like"/>
</dbReference>